<feature type="non-terminal residue" evidence="1">
    <location>
        <position position="165"/>
    </location>
</feature>
<proteinExistence type="predicted"/>
<organism evidence="1">
    <name type="scientific">Spongospora subterranea</name>
    <dbReference type="NCBI Taxonomy" id="70186"/>
    <lineage>
        <taxon>Eukaryota</taxon>
        <taxon>Sar</taxon>
        <taxon>Rhizaria</taxon>
        <taxon>Endomyxa</taxon>
        <taxon>Phytomyxea</taxon>
        <taxon>Plasmodiophorida</taxon>
        <taxon>Plasmodiophoridae</taxon>
        <taxon>Spongospora</taxon>
    </lineage>
</organism>
<name>A0A0H5QSX9_9EUKA</name>
<dbReference type="EMBL" id="HACM01004224">
    <property type="protein sequence ID" value="CRZ04666.1"/>
    <property type="molecule type" value="Transcribed_RNA"/>
</dbReference>
<protein>
    <submittedName>
        <fullName evidence="1">Uncharacterized protein</fullName>
    </submittedName>
</protein>
<feature type="non-terminal residue" evidence="1">
    <location>
        <position position="1"/>
    </location>
</feature>
<accession>A0A0H5QSX9</accession>
<evidence type="ECO:0000313" key="1">
    <source>
        <dbReference type="EMBL" id="CRZ04666.1"/>
    </source>
</evidence>
<reference evidence="1" key="1">
    <citation type="submission" date="2015-04" db="EMBL/GenBank/DDBJ databases">
        <title>The genome sequence of the plant pathogenic Rhizarian Plasmodiophora brassicae reveals insights in its biotrophic life cycle and the origin of chitin synthesis.</title>
        <authorList>
            <person name="Schwelm A."/>
            <person name="Fogelqvist J."/>
            <person name="Knaust A."/>
            <person name="Julke S."/>
            <person name="Lilja T."/>
            <person name="Dhandapani V."/>
            <person name="Bonilla-Rosso G."/>
            <person name="Karlsson M."/>
            <person name="Shevchenko A."/>
            <person name="Choi S.R."/>
            <person name="Kim H.G."/>
            <person name="Park J.Y."/>
            <person name="Lim Y.P."/>
            <person name="Ludwig-Muller J."/>
            <person name="Dixelius C."/>
        </authorList>
    </citation>
    <scope>NUCLEOTIDE SEQUENCE</scope>
    <source>
        <tissue evidence="1">Potato root galls</tissue>
    </source>
</reference>
<dbReference type="AlphaFoldDB" id="A0A0H5QSX9"/>
<sequence>VKEVFASEAEFMKYFCCHRYIGVAIKSFHDVIAAVWPLLRVGPREALQQMISDLFNQDSSPEKFHRLPALCIRRIVLLLALSEMFTNDIASDWGLVVSPLNNPNVSHYLYNLLTTLDANMLPSMEMALCIAGLGPAYRRFYFQRHPSVPVLKGFFRVLNQFLCLF</sequence>